<keyword evidence="3 7" id="KW-0812">Transmembrane</keyword>
<dbReference type="KEGG" id="oac:Oscil6304_2407"/>
<dbReference type="NCBIfam" id="NF010239">
    <property type="entry name" value="PRK13686.1"/>
    <property type="match status" value="1"/>
</dbReference>
<accession>K9THK5</accession>
<dbReference type="AlphaFoldDB" id="K9THK5"/>
<evidence type="ECO:0000256" key="5">
    <source>
        <dbReference type="ARBA" id="ARBA00023136"/>
    </source>
</evidence>
<sequence length="79" mass="8479">MRILIYSAANPLSHSGQGKALLVLDIYSRQAPLGGEMDFLSSFASNLNLEVILQLTFVGLILIAGPVVIFLLAFRGGDM</sequence>
<name>K9THK5_9CYAN</name>
<keyword evidence="4 7" id="KW-1133">Transmembrane helix</keyword>
<organism evidence="8 9">
    <name type="scientific">Oscillatoria acuminata PCC 6304</name>
    <dbReference type="NCBI Taxonomy" id="56110"/>
    <lineage>
        <taxon>Bacteria</taxon>
        <taxon>Bacillati</taxon>
        <taxon>Cyanobacteriota</taxon>
        <taxon>Cyanophyceae</taxon>
        <taxon>Oscillatoriophycideae</taxon>
        <taxon>Oscillatoriales</taxon>
        <taxon>Oscillatoriaceae</taxon>
        <taxon>Oscillatoria</taxon>
    </lineage>
</organism>
<dbReference type="HOGENOM" id="CLU_196761_1_0_3"/>
<evidence type="ECO:0000313" key="8">
    <source>
        <dbReference type="EMBL" id="AFY82030.1"/>
    </source>
</evidence>
<keyword evidence="5 7" id="KW-0472">Membrane</keyword>
<dbReference type="HAMAP" id="MF_01329">
    <property type="entry name" value="PSII_Psb30_Ycf12"/>
    <property type="match status" value="1"/>
</dbReference>
<dbReference type="InterPro" id="IPR010284">
    <property type="entry name" value="PSII_Ycf12_core-subunit"/>
</dbReference>
<dbReference type="InParanoid" id="K9THK5"/>
<keyword evidence="2 7" id="KW-0602">Photosynthesis</keyword>
<proteinExistence type="inferred from homology"/>
<comment type="subcellular location">
    <subcellularLocation>
        <location evidence="7">Cellular thylakoid membrane</location>
        <topology evidence="7">Single-pass membrane protein</topology>
    </subcellularLocation>
    <subcellularLocation>
        <location evidence="1">Membrane</location>
        <topology evidence="1">Single-pass membrane protein</topology>
    </subcellularLocation>
</comment>
<dbReference type="eggNOG" id="ENOG5033A5B">
    <property type="taxonomic scope" value="Bacteria"/>
</dbReference>
<protein>
    <recommendedName>
        <fullName evidence="7">Photosystem II reaction center protein Psb30</fullName>
    </recommendedName>
    <alternativeName>
        <fullName evidence="7">Photosystem II reaction center protein Ycf12</fullName>
    </alternativeName>
</protein>
<comment type="subunit">
    <text evidence="7">PSII is composed of 1 copy each of membrane proteins PsbA, PsbB, PsbC, PsbD, PsbE, PsbF, PsbH, PsbI, PsbJ, PsbK, PsbL, PsbM, PsbT, PsbX, PsbY, PsbZ, Psb30/Ycf12, peripheral proteins PsbO, CyanoQ (PsbQ), PsbU, PsbV and a large number of cofactors. It forms dimeric complexes.</text>
</comment>
<reference evidence="8 9" key="1">
    <citation type="submission" date="2012-06" db="EMBL/GenBank/DDBJ databases">
        <title>Finished chromosome of genome of Oscillatoria acuminata PCC 6304.</title>
        <authorList>
            <consortium name="US DOE Joint Genome Institute"/>
            <person name="Gugger M."/>
            <person name="Coursin T."/>
            <person name="Rippka R."/>
            <person name="Tandeau De Marsac N."/>
            <person name="Huntemann M."/>
            <person name="Wei C.-L."/>
            <person name="Han J."/>
            <person name="Detter J.C."/>
            <person name="Han C."/>
            <person name="Tapia R."/>
            <person name="Davenport K."/>
            <person name="Daligault H."/>
            <person name="Erkkila T."/>
            <person name="Gu W."/>
            <person name="Munk A.C.C."/>
            <person name="Teshima H."/>
            <person name="Xu Y."/>
            <person name="Chain P."/>
            <person name="Chen A."/>
            <person name="Krypides N."/>
            <person name="Mavromatis K."/>
            <person name="Markowitz V."/>
            <person name="Szeto E."/>
            <person name="Ivanova N."/>
            <person name="Mikhailova N."/>
            <person name="Ovchinnikova G."/>
            <person name="Pagani I."/>
            <person name="Pati A."/>
            <person name="Goodwin L."/>
            <person name="Peters L."/>
            <person name="Pitluck S."/>
            <person name="Woyke T."/>
            <person name="Kerfeld C."/>
        </authorList>
    </citation>
    <scope>NUCLEOTIDE SEQUENCE [LARGE SCALE GENOMIC DNA]</scope>
    <source>
        <strain evidence="8 9">PCC 6304</strain>
    </source>
</reference>
<dbReference type="Proteomes" id="UP000010367">
    <property type="component" value="Chromosome"/>
</dbReference>
<evidence type="ECO:0000256" key="2">
    <source>
        <dbReference type="ARBA" id="ARBA00022531"/>
    </source>
</evidence>
<keyword evidence="7" id="KW-0793">Thylakoid</keyword>
<comment type="similarity">
    <text evidence="7">Belongs to the Psb30/Ycf12 family.</text>
</comment>
<evidence type="ECO:0000256" key="1">
    <source>
        <dbReference type="ARBA" id="ARBA00004167"/>
    </source>
</evidence>
<feature type="transmembrane region" description="Helical" evidence="7">
    <location>
        <begin position="51"/>
        <end position="74"/>
    </location>
</feature>
<dbReference type="Pfam" id="PF05969">
    <property type="entry name" value="PSII_Ycf12"/>
    <property type="match status" value="1"/>
</dbReference>
<evidence type="ECO:0000256" key="4">
    <source>
        <dbReference type="ARBA" id="ARBA00022989"/>
    </source>
</evidence>
<gene>
    <name evidence="7" type="primary">psb30</name>
    <name evidence="7" type="synonym">ycf12</name>
    <name evidence="8" type="ORF">Oscil6304_2407</name>
</gene>
<dbReference type="GO" id="GO:0031676">
    <property type="term" value="C:plasma membrane-derived thylakoid membrane"/>
    <property type="evidence" value="ECO:0007669"/>
    <property type="project" value="UniProtKB-SubCell"/>
</dbReference>
<evidence type="ECO:0000313" key="9">
    <source>
        <dbReference type="Proteomes" id="UP000010367"/>
    </source>
</evidence>
<evidence type="ECO:0000256" key="3">
    <source>
        <dbReference type="ARBA" id="ARBA00022692"/>
    </source>
</evidence>
<evidence type="ECO:0000256" key="7">
    <source>
        <dbReference type="HAMAP-Rule" id="MF_01329"/>
    </source>
</evidence>
<dbReference type="STRING" id="56110.Oscil6304_2407"/>
<dbReference type="EMBL" id="CP003607">
    <property type="protein sequence ID" value="AFY82030.1"/>
    <property type="molecule type" value="Genomic_DNA"/>
</dbReference>
<evidence type="ECO:0000256" key="6">
    <source>
        <dbReference type="ARBA" id="ARBA00023276"/>
    </source>
</evidence>
<dbReference type="GO" id="GO:0015979">
    <property type="term" value="P:photosynthesis"/>
    <property type="evidence" value="ECO:0007669"/>
    <property type="project" value="UniProtKB-KW"/>
</dbReference>
<dbReference type="GO" id="GO:0009523">
    <property type="term" value="C:photosystem II"/>
    <property type="evidence" value="ECO:0007669"/>
    <property type="project" value="UniProtKB-KW"/>
</dbReference>
<keyword evidence="9" id="KW-1185">Reference proteome</keyword>
<dbReference type="PATRIC" id="fig|56110.3.peg.2865"/>
<comment type="function">
    <text evidence="7">A core subunit of photosystem II (PSII), probably helps stabilize the reaction center.</text>
</comment>
<keyword evidence="6 7" id="KW-0604">Photosystem II</keyword>
<dbReference type="RefSeq" id="WP_015148672.1">
    <property type="nucleotide sequence ID" value="NC_019693.1"/>
</dbReference>